<protein>
    <submittedName>
        <fullName evidence="3">Uncharacterized protein</fullName>
    </submittedName>
</protein>
<evidence type="ECO:0000313" key="2">
    <source>
        <dbReference type="EMBL" id="UMM20227.1"/>
    </source>
</evidence>
<dbReference type="EMBL" id="CP092621">
    <property type="protein sequence ID" value="UMM20228.1"/>
    <property type="molecule type" value="Genomic_DNA"/>
</dbReference>
<reference evidence="3 4" key="1">
    <citation type="submission" date="2022-04" db="EMBL/GenBank/DDBJ databases">
        <title>Chromosome-level reference genomes for two strains of Caenorhabditis briggsae: an improved platform for comparative genomics.</title>
        <authorList>
            <person name="Stevens L."/>
            <person name="Andersen E."/>
        </authorList>
    </citation>
    <scope>NUCLEOTIDE SEQUENCE [LARGE SCALE GENOMIC DNA]</scope>
    <source>
        <strain evidence="3">VX34</strain>
        <tissue evidence="3">Whole-organism</tissue>
    </source>
</reference>
<keyword evidence="4" id="KW-1185">Reference proteome</keyword>
<evidence type="ECO:0000256" key="1">
    <source>
        <dbReference type="SAM" id="MobiDB-lite"/>
    </source>
</evidence>
<organism evidence="3 4">
    <name type="scientific">Caenorhabditis briggsae</name>
    <dbReference type="NCBI Taxonomy" id="6238"/>
    <lineage>
        <taxon>Eukaryota</taxon>
        <taxon>Metazoa</taxon>
        <taxon>Ecdysozoa</taxon>
        <taxon>Nematoda</taxon>
        <taxon>Chromadorea</taxon>
        <taxon>Rhabditida</taxon>
        <taxon>Rhabditina</taxon>
        <taxon>Rhabditomorpha</taxon>
        <taxon>Rhabditoidea</taxon>
        <taxon>Rhabditidae</taxon>
        <taxon>Peloderinae</taxon>
        <taxon>Caenorhabditis</taxon>
    </lineage>
</organism>
<evidence type="ECO:0000313" key="4">
    <source>
        <dbReference type="Proteomes" id="UP000829354"/>
    </source>
</evidence>
<dbReference type="Proteomes" id="UP000829354">
    <property type="component" value="Chromosome II"/>
</dbReference>
<accession>A0AAE9J8X4</accession>
<evidence type="ECO:0000313" key="3">
    <source>
        <dbReference type="EMBL" id="UMM20228.1"/>
    </source>
</evidence>
<gene>
    <name evidence="2" type="ORF">L5515_015565</name>
    <name evidence="3" type="ORF">L5515_015566</name>
</gene>
<dbReference type="EMBL" id="CP092621">
    <property type="protein sequence ID" value="UMM20227.1"/>
    <property type="molecule type" value="Genomic_DNA"/>
</dbReference>
<name>A0AAE9J8X4_CAEBR</name>
<proteinExistence type="predicted"/>
<feature type="region of interest" description="Disordered" evidence="1">
    <location>
        <begin position="66"/>
        <end position="91"/>
    </location>
</feature>
<dbReference type="AlphaFoldDB" id="A0AAE9J8X4"/>
<sequence>MSQIQQLCPPHLLAQLPSQLLDFDLRIHRSVLWTQWNHHGTLIVQLHMHFYQVNINKTLEVVHKRNSPFSTSPHRSSKHHSSFAHWPHIEL</sequence>